<sequence>MFQIPHLWSKRSLRLTETEEPEEHESDVQHVWSRCGASSGFHSLYGNAPGRRTVSAEEAPRLRRRESKSPM</sequence>
<feature type="region of interest" description="Disordered" evidence="1">
    <location>
        <begin position="42"/>
        <end position="71"/>
    </location>
</feature>
<dbReference type="EMBL" id="ABJB010068415">
    <property type="status" value="NOT_ANNOTATED_CDS"/>
    <property type="molecule type" value="Genomic_DNA"/>
</dbReference>
<accession>B7PQ09</accession>
<name>B7PQ09_IXOSC</name>
<dbReference type="EMBL" id="DS762436">
    <property type="protein sequence ID" value="EEC08681.1"/>
    <property type="molecule type" value="Genomic_DNA"/>
</dbReference>
<dbReference type="VEuPathDB" id="VectorBase:ISCW006318"/>
<dbReference type="HOGENOM" id="CLU_2742873_0_0_1"/>
<reference evidence="3" key="2">
    <citation type="submission" date="2020-05" db="UniProtKB">
        <authorList>
            <consortium name="EnsemblMetazoa"/>
        </authorList>
    </citation>
    <scope>IDENTIFICATION</scope>
    <source>
        <strain evidence="3">wikel</strain>
    </source>
</reference>
<dbReference type="PaxDb" id="6945-B7PQ09"/>
<dbReference type="EMBL" id="ABJB010641145">
    <property type="status" value="NOT_ANNOTATED_CDS"/>
    <property type="molecule type" value="Genomic_DNA"/>
</dbReference>
<dbReference type="Proteomes" id="UP000001555">
    <property type="component" value="Unassembled WGS sequence"/>
</dbReference>
<protein>
    <submittedName>
        <fullName evidence="2 3">Uncharacterized protein</fullName>
    </submittedName>
</protein>
<keyword evidence="4" id="KW-1185">Reference proteome</keyword>
<dbReference type="VEuPathDB" id="VectorBase:ISCI006318"/>
<evidence type="ECO:0000313" key="3">
    <source>
        <dbReference type="EnsemblMetazoa" id="ISCW006318-PA"/>
    </source>
</evidence>
<proteinExistence type="predicted"/>
<organism>
    <name type="scientific">Ixodes scapularis</name>
    <name type="common">Black-legged tick</name>
    <name type="synonym">Deer tick</name>
    <dbReference type="NCBI Taxonomy" id="6945"/>
    <lineage>
        <taxon>Eukaryota</taxon>
        <taxon>Metazoa</taxon>
        <taxon>Ecdysozoa</taxon>
        <taxon>Arthropoda</taxon>
        <taxon>Chelicerata</taxon>
        <taxon>Arachnida</taxon>
        <taxon>Acari</taxon>
        <taxon>Parasitiformes</taxon>
        <taxon>Ixodida</taxon>
        <taxon>Ixodoidea</taxon>
        <taxon>Ixodidae</taxon>
        <taxon>Ixodinae</taxon>
        <taxon>Ixodes</taxon>
    </lineage>
</organism>
<feature type="compositionally biased region" description="Basic residues" evidence="1">
    <location>
        <begin position="62"/>
        <end position="71"/>
    </location>
</feature>
<dbReference type="InParanoid" id="B7PQ09"/>
<dbReference type="EnsemblMetazoa" id="ISCW006318-RA">
    <property type="protein sequence ID" value="ISCW006318-PA"/>
    <property type="gene ID" value="ISCW006318"/>
</dbReference>
<evidence type="ECO:0000313" key="2">
    <source>
        <dbReference type="EMBL" id="EEC08681.1"/>
    </source>
</evidence>
<dbReference type="AlphaFoldDB" id="B7PQ09"/>
<evidence type="ECO:0000256" key="1">
    <source>
        <dbReference type="SAM" id="MobiDB-lite"/>
    </source>
</evidence>
<gene>
    <name evidence="2" type="ORF">IscW_ISCW006318</name>
</gene>
<reference evidence="2 4" key="1">
    <citation type="submission" date="2008-03" db="EMBL/GenBank/DDBJ databases">
        <title>Annotation of Ixodes scapularis.</title>
        <authorList>
            <consortium name="Ixodes scapularis Genome Project Consortium"/>
            <person name="Caler E."/>
            <person name="Hannick L.I."/>
            <person name="Bidwell S."/>
            <person name="Joardar V."/>
            <person name="Thiagarajan M."/>
            <person name="Amedeo P."/>
            <person name="Galinsky K.J."/>
            <person name="Schobel S."/>
            <person name="Inman J."/>
            <person name="Hostetler J."/>
            <person name="Miller J."/>
            <person name="Hammond M."/>
            <person name="Megy K."/>
            <person name="Lawson D."/>
            <person name="Kodira C."/>
            <person name="Sutton G."/>
            <person name="Meyer J."/>
            <person name="Hill C.A."/>
            <person name="Birren B."/>
            <person name="Nene V."/>
            <person name="Collins F."/>
            <person name="Alarcon-Chaidez F."/>
            <person name="Wikel S."/>
            <person name="Strausberg R."/>
        </authorList>
    </citation>
    <scope>NUCLEOTIDE SEQUENCE [LARGE SCALE GENOMIC DNA]</scope>
    <source>
        <strain evidence="4">Wikel</strain>
        <strain evidence="2">Wikel colony</strain>
    </source>
</reference>
<evidence type="ECO:0000313" key="4">
    <source>
        <dbReference type="Proteomes" id="UP000001555"/>
    </source>
</evidence>